<protein>
    <recommendedName>
        <fullName evidence="3 4">Small ribosomal subunit protein bS6</fullName>
    </recommendedName>
</protein>
<dbReference type="NCBIfam" id="TIGR00166">
    <property type="entry name" value="S6"/>
    <property type="match status" value="1"/>
</dbReference>
<dbReference type="GO" id="GO:0006412">
    <property type="term" value="P:translation"/>
    <property type="evidence" value="ECO:0007669"/>
    <property type="project" value="UniProtKB-UniRule"/>
</dbReference>
<evidence type="ECO:0000256" key="4">
    <source>
        <dbReference type="HAMAP-Rule" id="MF_00360"/>
    </source>
</evidence>
<reference evidence="5 6" key="2">
    <citation type="submission" date="2007-10" db="EMBL/GenBank/DDBJ databases">
        <authorList>
            <person name="Fulton L."/>
            <person name="Clifton S."/>
            <person name="Fulton B."/>
            <person name="Xu J."/>
            <person name="Minx P."/>
            <person name="Pepin K.H."/>
            <person name="Johnson M."/>
            <person name="Thiruvilangam P."/>
            <person name="Bhonagiri V."/>
            <person name="Nash W.E."/>
            <person name="Wang C."/>
            <person name="Mardis E.R."/>
            <person name="Wilson R.K."/>
        </authorList>
    </citation>
    <scope>NUCLEOTIDE SEQUENCE [LARGE SCALE GENOMIC DNA]</scope>
    <source>
        <strain evidence="5 6">ATCC 27755</strain>
    </source>
</reference>
<dbReference type="SUPFAM" id="SSF54995">
    <property type="entry name" value="Ribosomal protein S6"/>
    <property type="match status" value="1"/>
</dbReference>
<accession>B0G297</accession>
<comment type="caution">
    <text evidence="5">The sequence shown here is derived from an EMBL/GenBank/DDBJ whole genome shotgun (WGS) entry which is preliminary data.</text>
</comment>
<dbReference type="STRING" id="411461.DORFOR_00369"/>
<dbReference type="InterPro" id="IPR014717">
    <property type="entry name" value="Transl_elong_EF1B/ribsomal_bS6"/>
</dbReference>
<dbReference type="InterPro" id="IPR035980">
    <property type="entry name" value="Ribosomal_bS6_sf"/>
</dbReference>
<evidence type="ECO:0000256" key="3">
    <source>
        <dbReference type="ARBA" id="ARBA00035294"/>
    </source>
</evidence>
<keyword evidence="4" id="KW-0699">rRNA-binding</keyword>
<keyword evidence="4" id="KW-0694">RNA-binding</keyword>
<reference evidence="5 6" key="1">
    <citation type="submission" date="2007-10" db="EMBL/GenBank/DDBJ databases">
        <title>Draft genome sequence of Dorea formicigenerans(ATCC 27755).</title>
        <authorList>
            <person name="Sudarsanam P."/>
            <person name="Ley R."/>
            <person name="Guruge J."/>
            <person name="Turnbaugh P.J."/>
            <person name="Mahowald M."/>
            <person name="Liep D."/>
            <person name="Gordon J."/>
        </authorList>
    </citation>
    <scope>NUCLEOTIDE SEQUENCE [LARGE SCALE GENOMIC DNA]</scope>
    <source>
        <strain evidence="5 6">ATCC 27755</strain>
    </source>
</reference>
<dbReference type="PaxDb" id="411461-DORFOR_00369"/>
<dbReference type="EMBL" id="AAXA02000007">
    <property type="protein sequence ID" value="EDR48244.1"/>
    <property type="molecule type" value="Genomic_DNA"/>
</dbReference>
<name>B0G297_9FIRM</name>
<dbReference type="eggNOG" id="COG0360">
    <property type="taxonomic scope" value="Bacteria"/>
</dbReference>
<keyword evidence="4 5" id="KW-0689">Ribosomal protein</keyword>
<dbReference type="GO" id="GO:1990904">
    <property type="term" value="C:ribonucleoprotein complex"/>
    <property type="evidence" value="ECO:0007669"/>
    <property type="project" value="UniProtKB-KW"/>
</dbReference>
<dbReference type="Pfam" id="PF01250">
    <property type="entry name" value="Ribosomal_S6"/>
    <property type="match status" value="1"/>
</dbReference>
<organism evidence="5 6">
    <name type="scientific">Dorea formicigenerans ATCC 27755</name>
    <dbReference type="NCBI Taxonomy" id="411461"/>
    <lineage>
        <taxon>Bacteria</taxon>
        <taxon>Bacillati</taxon>
        <taxon>Bacillota</taxon>
        <taxon>Clostridia</taxon>
        <taxon>Lachnospirales</taxon>
        <taxon>Lachnospiraceae</taxon>
        <taxon>Dorea</taxon>
    </lineage>
</organism>
<comment type="function">
    <text evidence="2 4">Binds together with bS18 to 16S ribosomal RNA.</text>
</comment>
<dbReference type="PANTHER" id="PTHR21011">
    <property type="entry name" value="MITOCHONDRIAL 28S RIBOSOMAL PROTEIN S6"/>
    <property type="match status" value="1"/>
</dbReference>
<dbReference type="CDD" id="cd00473">
    <property type="entry name" value="bS6"/>
    <property type="match status" value="1"/>
</dbReference>
<keyword evidence="4" id="KW-0687">Ribonucleoprotein</keyword>
<dbReference type="Gene3D" id="3.30.70.60">
    <property type="match status" value="1"/>
</dbReference>
<evidence type="ECO:0000313" key="5">
    <source>
        <dbReference type="EMBL" id="EDR48244.1"/>
    </source>
</evidence>
<evidence type="ECO:0000256" key="1">
    <source>
        <dbReference type="ARBA" id="ARBA00009512"/>
    </source>
</evidence>
<dbReference type="GO" id="GO:0005737">
    <property type="term" value="C:cytoplasm"/>
    <property type="evidence" value="ECO:0007669"/>
    <property type="project" value="UniProtKB-ARBA"/>
</dbReference>
<dbReference type="HAMAP" id="MF_00360">
    <property type="entry name" value="Ribosomal_bS6"/>
    <property type="match status" value="1"/>
</dbReference>
<sequence>MKSGILYDIVDNRDTIFFCPFKGGIPCSHISGRGPKDQKEVQDDMNKYELAVVVSAKIEDDERAQVIEKVKALVERFGGKISDVDESGKKRLAYEIQKMKEAYYYFIHFDAEADVPGEIEQRIRIMDNVIRYLCVRQEA</sequence>
<comment type="similarity">
    <text evidence="1 4">Belongs to the bacterial ribosomal protein bS6 family.</text>
</comment>
<dbReference type="InterPro" id="IPR000529">
    <property type="entry name" value="Ribosomal_bS6"/>
</dbReference>
<dbReference type="PANTHER" id="PTHR21011:SF1">
    <property type="entry name" value="SMALL RIBOSOMAL SUBUNIT PROTEIN BS6M"/>
    <property type="match status" value="1"/>
</dbReference>
<dbReference type="Proteomes" id="UP000005359">
    <property type="component" value="Unassembled WGS sequence"/>
</dbReference>
<evidence type="ECO:0000313" key="6">
    <source>
        <dbReference type="Proteomes" id="UP000005359"/>
    </source>
</evidence>
<evidence type="ECO:0000256" key="2">
    <source>
        <dbReference type="ARBA" id="ARBA00035104"/>
    </source>
</evidence>
<proteinExistence type="inferred from homology"/>
<dbReference type="GO" id="GO:0005840">
    <property type="term" value="C:ribosome"/>
    <property type="evidence" value="ECO:0007669"/>
    <property type="project" value="UniProtKB-KW"/>
</dbReference>
<dbReference type="GO" id="GO:0003735">
    <property type="term" value="F:structural constituent of ribosome"/>
    <property type="evidence" value="ECO:0007669"/>
    <property type="project" value="InterPro"/>
</dbReference>
<dbReference type="GO" id="GO:0070181">
    <property type="term" value="F:small ribosomal subunit rRNA binding"/>
    <property type="evidence" value="ECO:0007669"/>
    <property type="project" value="TreeGrafter"/>
</dbReference>
<gene>
    <name evidence="4 5" type="primary">rpsF</name>
    <name evidence="5" type="ORF">DORFOR_00369</name>
</gene>
<dbReference type="AlphaFoldDB" id="B0G297"/>
<dbReference type="InterPro" id="IPR020814">
    <property type="entry name" value="Ribosomal_S6_plastid/chlpt"/>
</dbReference>